<reference evidence="6" key="1">
    <citation type="submission" date="2013-11" db="EMBL/GenBank/DDBJ databases">
        <title>Draft genome sequence from a member of Zhouia, isolated tidal flat.</title>
        <authorList>
            <person name="Jin H."/>
            <person name="Jeon C.O."/>
        </authorList>
    </citation>
    <scope>NUCLEOTIDE SEQUENCE [LARGE SCALE GENOMIC DNA]</scope>
    <source>
        <strain evidence="6">AD3</strain>
    </source>
</reference>
<dbReference type="Gene3D" id="1.10.260.40">
    <property type="entry name" value="lambda repressor-like DNA-binding domains"/>
    <property type="match status" value="1"/>
</dbReference>
<dbReference type="InterPro" id="IPR028082">
    <property type="entry name" value="Peripla_BP_I"/>
</dbReference>
<dbReference type="InterPro" id="IPR000843">
    <property type="entry name" value="HTH_LacI"/>
</dbReference>
<dbReference type="EMBL" id="AYXY01000031">
    <property type="protein sequence ID" value="ETN93809.1"/>
    <property type="molecule type" value="Genomic_DNA"/>
</dbReference>
<dbReference type="AlphaFoldDB" id="W2UIQ7"/>
<dbReference type="CDD" id="cd06267">
    <property type="entry name" value="PBP1_LacI_sugar_binding-like"/>
    <property type="match status" value="1"/>
</dbReference>
<protein>
    <submittedName>
        <fullName evidence="5">Transcriptional regulator</fullName>
    </submittedName>
</protein>
<evidence type="ECO:0000313" key="6">
    <source>
        <dbReference type="Proteomes" id="UP000018850"/>
    </source>
</evidence>
<dbReference type="InterPro" id="IPR010982">
    <property type="entry name" value="Lambda_DNA-bd_dom_sf"/>
</dbReference>
<keyword evidence="1" id="KW-0805">Transcription regulation</keyword>
<dbReference type="InterPro" id="IPR046335">
    <property type="entry name" value="LacI/GalR-like_sensor"/>
</dbReference>
<dbReference type="SUPFAM" id="SSF47413">
    <property type="entry name" value="lambda repressor-like DNA-binding domains"/>
    <property type="match status" value="1"/>
</dbReference>
<dbReference type="PANTHER" id="PTHR30146">
    <property type="entry name" value="LACI-RELATED TRANSCRIPTIONAL REPRESSOR"/>
    <property type="match status" value="1"/>
</dbReference>
<feature type="domain" description="HTH lacI-type" evidence="4">
    <location>
        <begin position="10"/>
        <end position="64"/>
    </location>
</feature>
<name>W2UIQ7_9FLAO</name>
<comment type="caution">
    <text evidence="5">The sequence shown here is derived from an EMBL/GenBank/DDBJ whole genome shotgun (WGS) entry which is preliminary data.</text>
</comment>
<dbReference type="SUPFAM" id="SSF53822">
    <property type="entry name" value="Periplasmic binding protein-like I"/>
    <property type="match status" value="1"/>
</dbReference>
<dbReference type="PROSITE" id="PS50932">
    <property type="entry name" value="HTH_LACI_2"/>
    <property type="match status" value="1"/>
</dbReference>
<dbReference type="GO" id="GO:0003700">
    <property type="term" value="F:DNA-binding transcription factor activity"/>
    <property type="evidence" value="ECO:0007669"/>
    <property type="project" value="TreeGrafter"/>
</dbReference>
<dbReference type="Gene3D" id="3.40.50.2300">
    <property type="match status" value="2"/>
</dbReference>
<evidence type="ECO:0000256" key="2">
    <source>
        <dbReference type="ARBA" id="ARBA00023125"/>
    </source>
</evidence>
<dbReference type="STRING" id="376730.SAMN04487906_0109"/>
<dbReference type="Proteomes" id="UP000018850">
    <property type="component" value="Unassembled WGS sequence"/>
</dbReference>
<proteinExistence type="predicted"/>
<dbReference type="CDD" id="cd01392">
    <property type="entry name" value="HTH_LacI"/>
    <property type="match status" value="1"/>
</dbReference>
<organism evidence="5 6">
    <name type="scientific">Zhouia amylolytica AD3</name>
    <dbReference type="NCBI Taxonomy" id="1286632"/>
    <lineage>
        <taxon>Bacteria</taxon>
        <taxon>Pseudomonadati</taxon>
        <taxon>Bacteroidota</taxon>
        <taxon>Flavobacteriia</taxon>
        <taxon>Flavobacteriales</taxon>
        <taxon>Flavobacteriaceae</taxon>
        <taxon>Zhouia</taxon>
    </lineage>
</organism>
<keyword evidence="2" id="KW-0238">DNA-binding</keyword>
<dbReference type="SMART" id="SM00354">
    <property type="entry name" value="HTH_LACI"/>
    <property type="match status" value="1"/>
</dbReference>
<accession>W2UIQ7</accession>
<dbReference type="GO" id="GO:0000976">
    <property type="term" value="F:transcription cis-regulatory region binding"/>
    <property type="evidence" value="ECO:0007669"/>
    <property type="project" value="TreeGrafter"/>
</dbReference>
<dbReference type="Pfam" id="PF00356">
    <property type="entry name" value="LacI"/>
    <property type="match status" value="1"/>
</dbReference>
<dbReference type="Pfam" id="PF13377">
    <property type="entry name" value="Peripla_BP_3"/>
    <property type="match status" value="1"/>
</dbReference>
<gene>
    <name evidence="5" type="ORF">P278_32190</name>
</gene>
<dbReference type="eggNOG" id="COG1609">
    <property type="taxonomic scope" value="Bacteria"/>
</dbReference>
<keyword evidence="3" id="KW-0804">Transcription</keyword>
<dbReference type="PATRIC" id="fig|1286632.3.peg.3211"/>
<sequence length="344" mass="39003">MCLNDMKKKVTLKQIAKELDVSVSTVSKALKDSPEIGQETIDKVKAFAKLYNYKPNNIAVSLQNRKTKNIAVIIPEIVHHFFTKVISGIEKHANERGYNVIVCLSNEDFEKEVINMETLANGSIDGFIISLSKGTQRKKDYHHLREVINQGMPLVMFDRVTDEIYCDKVVVDDGRGAYNAVRHMVRSGCKRIALVTTEEYLSVGNYRTLGYKNALEDAGIPIDEKLIVRIDDINCEKQIFELFRTQLFDGLLCVNEYFAVAALREARKRNIDVPRQLSIVAFSDGILAQNSFPRLTTVNQHGFEIGETSAKLLIDKLEEVEDDSHYRTEVIKTSLIERESTNPV</sequence>
<keyword evidence="6" id="KW-1185">Reference proteome</keyword>
<evidence type="ECO:0000256" key="3">
    <source>
        <dbReference type="ARBA" id="ARBA00023163"/>
    </source>
</evidence>
<evidence type="ECO:0000313" key="5">
    <source>
        <dbReference type="EMBL" id="ETN93809.1"/>
    </source>
</evidence>
<evidence type="ECO:0000256" key="1">
    <source>
        <dbReference type="ARBA" id="ARBA00023015"/>
    </source>
</evidence>
<reference evidence="5 6" key="2">
    <citation type="journal article" date="2016" name="Genome Announc.">
        <title>Draft Genome Sequence of Zhouia amylolytica AD3, Isolated from Tidal Flat Sediment.</title>
        <authorList>
            <person name="Jia B."/>
            <person name="Jin H.M."/>
            <person name="Lee H.J."/>
            <person name="Jeon C.O."/>
        </authorList>
    </citation>
    <scope>NUCLEOTIDE SEQUENCE [LARGE SCALE GENOMIC DNA]</scope>
    <source>
        <strain evidence="5 6">AD3</strain>
    </source>
</reference>
<dbReference type="PANTHER" id="PTHR30146:SF109">
    <property type="entry name" value="HTH-TYPE TRANSCRIPTIONAL REGULATOR GALS"/>
    <property type="match status" value="1"/>
</dbReference>
<evidence type="ECO:0000259" key="4">
    <source>
        <dbReference type="PROSITE" id="PS50932"/>
    </source>
</evidence>